<feature type="domain" description="RNA polymerase sigma-70 region 2" evidence="6">
    <location>
        <begin position="14"/>
        <end position="81"/>
    </location>
</feature>
<dbReference type="InterPro" id="IPR039425">
    <property type="entry name" value="RNA_pol_sigma-70-like"/>
</dbReference>
<name>A0A1M4EAV6_9ACTN</name>
<dbReference type="GO" id="GO:0016987">
    <property type="term" value="F:sigma factor activity"/>
    <property type="evidence" value="ECO:0007669"/>
    <property type="project" value="UniProtKB-KW"/>
</dbReference>
<dbReference type="CDD" id="cd06171">
    <property type="entry name" value="Sigma70_r4"/>
    <property type="match status" value="1"/>
</dbReference>
<dbReference type="SUPFAM" id="SSF88659">
    <property type="entry name" value="Sigma3 and sigma4 domains of RNA polymerase sigma factors"/>
    <property type="match status" value="1"/>
</dbReference>
<dbReference type="Pfam" id="PF08281">
    <property type="entry name" value="Sigma70_r4_2"/>
    <property type="match status" value="1"/>
</dbReference>
<dbReference type="InterPro" id="IPR013325">
    <property type="entry name" value="RNA_pol_sigma_r2"/>
</dbReference>
<dbReference type="Gene3D" id="1.10.1740.10">
    <property type="match status" value="1"/>
</dbReference>
<evidence type="ECO:0000256" key="4">
    <source>
        <dbReference type="ARBA" id="ARBA00023125"/>
    </source>
</evidence>
<dbReference type="GO" id="GO:0003677">
    <property type="term" value="F:DNA binding"/>
    <property type="evidence" value="ECO:0007669"/>
    <property type="project" value="UniProtKB-KW"/>
</dbReference>
<sequence>MSEGRGEQEFTRFVQQTRPMLRRSAFALSGDWHEADDLVQRTLMTIYLRWRELERRDRIAPYARRVMTRLLISDRRSSRWTREVLFGVPPEAGAALDPYVPVVQRMVLRDALARLGPRQRATIFLRFWEDRSVEETARVLGNESSTVRSQTVRALNTLRDALDASST</sequence>
<proteinExistence type="inferred from homology"/>
<dbReference type="NCBIfam" id="TIGR02983">
    <property type="entry name" value="SigE-fam_strep"/>
    <property type="match status" value="1"/>
</dbReference>
<keyword evidence="2" id="KW-0805">Transcription regulation</keyword>
<evidence type="ECO:0000256" key="5">
    <source>
        <dbReference type="ARBA" id="ARBA00023163"/>
    </source>
</evidence>
<dbReference type="PANTHER" id="PTHR43133:SF50">
    <property type="entry name" value="ECF RNA POLYMERASE SIGMA FACTOR SIGM"/>
    <property type="match status" value="1"/>
</dbReference>
<dbReference type="EMBL" id="LT559118">
    <property type="protein sequence ID" value="SBO95862.1"/>
    <property type="molecule type" value="Genomic_DNA"/>
</dbReference>
<comment type="similarity">
    <text evidence="1">Belongs to the sigma-70 factor family. ECF subfamily.</text>
</comment>
<evidence type="ECO:0000259" key="7">
    <source>
        <dbReference type="Pfam" id="PF08281"/>
    </source>
</evidence>
<dbReference type="RefSeq" id="WP_225275207.1">
    <property type="nucleotide sequence ID" value="NZ_CP084058.1"/>
</dbReference>
<evidence type="ECO:0000256" key="1">
    <source>
        <dbReference type="ARBA" id="ARBA00010641"/>
    </source>
</evidence>
<dbReference type="Gene3D" id="1.10.10.10">
    <property type="entry name" value="Winged helix-like DNA-binding domain superfamily/Winged helix DNA-binding domain"/>
    <property type="match status" value="1"/>
</dbReference>
<protein>
    <submittedName>
        <fullName evidence="8">RNA polymerase ECF sigma factor</fullName>
    </submittedName>
</protein>
<gene>
    <name evidence="8" type="ORF">BN4615_P5378</name>
</gene>
<keyword evidence="5" id="KW-0804">Transcription</keyword>
<evidence type="ECO:0000256" key="3">
    <source>
        <dbReference type="ARBA" id="ARBA00023082"/>
    </source>
</evidence>
<keyword evidence="4" id="KW-0238">DNA-binding</keyword>
<accession>A0A1M4EAV6</accession>
<evidence type="ECO:0000313" key="8">
    <source>
        <dbReference type="EMBL" id="SBO95862.1"/>
    </source>
</evidence>
<feature type="domain" description="RNA polymerase sigma factor 70 region 4 type 2" evidence="7">
    <location>
        <begin position="106"/>
        <end position="158"/>
    </location>
</feature>
<dbReference type="InterPro" id="IPR007627">
    <property type="entry name" value="RNA_pol_sigma70_r2"/>
</dbReference>
<dbReference type="AlphaFoldDB" id="A0A1M4EAV6"/>
<reference evidence="8" key="1">
    <citation type="submission" date="2016-04" db="EMBL/GenBank/DDBJ databases">
        <authorList>
            <person name="Evans L.H."/>
            <person name="Alamgir A."/>
            <person name="Owens N."/>
            <person name="Weber N.D."/>
            <person name="Virtaneva K."/>
            <person name="Barbian K."/>
            <person name="Babar A."/>
            <person name="Rosenke K."/>
        </authorList>
    </citation>
    <scope>NUCLEOTIDE SEQUENCE</scope>
    <source>
        <strain evidence="8">Nono1</strain>
    </source>
</reference>
<dbReference type="InterPro" id="IPR014284">
    <property type="entry name" value="RNA_pol_sigma-70_dom"/>
</dbReference>
<keyword evidence="3" id="KW-0731">Sigma factor</keyword>
<dbReference type="GO" id="GO:0006352">
    <property type="term" value="P:DNA-templated transcription initiation"/>
    <property type="evidence" value="ECO:0007669"/>
    <property type="project" value="InterPro"/>
</dbReference>
<dbReference type="InterPro" id="IPR014325">
    <property type="entry name" value="RNA_pol_sigma-E_actinobac"/>
</dbReference>
<dbReference type="InterPro" id="IPR013249">
    <property type="entry name" value="RNA_pol_sigma70_r4_t2"/>
</dbReference>
<dbReference type="InterPro" id="IPR036388">
    <property type="entry name" value="WH-like_DNA-bd_sf"/>
</dbReference>
<dbReference type="NCBIfam" id="TIGR02937">
    <property type="entry name" value="sigma70-ECF"/>
    <property type="match status" value="1"/>
</dbReference>
<evidence type="ECO:0000256" key="2">
    <source>
        <dbReference type="ARBA" id="ARBA00023015"/>
    </source>
</evidence>
<dbReference type="InterPro" id="IPR013324">
    <property type="entry name" value="RNA_pol_sigma_r3/r4-like"/>
</dbReference>
<dbReference type="SUPFAM" id="SSF88946">
    <property type="entry name" value="Sigma2 domain of RNA polymerase sigma factors"/>
    <property type="match status" value="1"/>
</dbReference>
<evidence type="ECO:0000259" key="6">
    <source>
        <dbReference type="Pfam" id="PF04542"/>
    </source>
</evidence>
<dbReference type="PANTHER" id="PTHR43133">
    <property type="entry name" value="RNA POLYMERASE ECF-TYPE SIGMA FACTO"/>
    <property type="match status" value="1"/>
</dbReference>
<dbReference type="Pfam" id="PF04542">
    <property type="entry name" value="Sigma70_r2"/>
    <property type="match status" value="1"/>
</dbReference>
<organism evidence="8">
    <name type="scientific">Nonomuraea gerenzanensis</name>
    <dbReference type="NCBI Taxonomy" id="93944"/>
    <lineage>
        <taxon>Bacteria</taxon>
        <taxon>Bacillati</taxon>
        <taxon>Actinomycetota</taxon>
        <taxon>Actinomycetes</taxon>
        <taxon>Streptosporangiales</taxon>
        <taxon>Streptosporangiaceae</taxon>
        <taxon>Nonomuraea</taxon>
    </lineage>
</organism>